<dbReference type="InterPro" id="IPR012816">
    <property type="entry name" value="NADAR"/>
</dbReference>
<name>A0A0F8Y6A7_9ZZZZ</name>
<dbReference type="InterPro" id="IPR037238">
    <property type="entry name" value="YbiA-like_sf"/>
</dbReference>
<gene>
    <name evidence="2" type="ORF">LCGC14_2858600</name>
</gene>
<evidence type="ECO:0000313" key="2">
    <source>
        <dbReference type="EMBL" id="KKK76942.1"/>
    </source>
</evidence>
<proteinExistence type="predicted"/>
<evidence type="ECO:0000259" key="1">
    <source>
        <dbReference type="Pfam" id="PF08719"/>
    </source>
</evidence>
<dbReference type="Pfam" id="PF08719">
    <property type="entry name" value="NADAR"/>
    <property type="match status" value="1"/>
</dbReference>
<dbReference type="CDD" id="cd15457">
    <property type="entry name" value="NADAR"/>
    <property type="match status" value="1"/>
</dbReference>
<dbReference type="Gene3D" id="1.10.357.40">
    <property type="entry name" value="YbiA-like"/>
    <property type="match status" value="1"/>
</dbReference>
<dbReference type="SUPFAM" id="SSF143990">
    <property type="entry name" value="YbiA-like"/>
    <property type="match status" value="1"/>
</dbReference>
<reference evidence="2" key="1">
    <citation type="journal article" date="2015" name="Nature">
        <title>Complex archaea that bridge the gap between prokaryotes and eukaryotes.</title>
        <authorList>
            <person name="Spang A."/>
            <person name="Saw J.H."/>
            <person name="Jorgensen S.L."/>
            <person name="Zaremba-Niedzwiedzka K."/>
            <person name="Martijn J."/>
            <person name="Lind A.E."/>
            <person name="van Eijk R."/>
            <person name="Schleper C."/>
            <person name="Guy L."/>
            <person name="Ettema T.J."/>
        </authorList>
    </citation>
    <scope>NUCLEOTIDE SEQUENCE</scope>
</reference>
<protein>
    <recommendedName>
        <fullName evidence="1">NADAR domain-containing protein</fullName>
    </recommendedName>
</protein>
<dbReference type="AlphaFoldDB" id="A0A0F8Y6A7"/>
<comment type="caution">
    <text evidence="2">The sequence shown here is derived from an EMBL/GenBank/DDBJ whole genome shotgun (WGS) entry which is preliminary data.</text>
</comment>
<feature type="non-terminal residue" evidence="2">
    <location>
        <position position="1"/>
    </location>
</feature>
<organism evidence="2">
    <name type="scientific">marine sediment metagenome</name>
    <dbReference type="NCBI Taxonomy" id="412755"/>
    <lineage>
        <taxon>unclassified sequences</taxon>
        <taxon>metagenomes</taxon>
        <taxon>ecological metagenomes</taxon>
    </lineage>
</organism>
<dbReference type="EMBL" id="LAZR01055187">
    <property type="protein sequence ID" value="KKK76942.1"/>
    <property type="molecule type" value="Genomic_DNA"/>
</dbReference>
<accession>A0A0F8Y6A7</accession>
<sequence>FRGDYAFLSNYHPCEINFGGIIYPSIENAFQASKSVDPSLLKLFAQDTPGEAKIRGNEIICRKDWNEIKVQLMKDLLGLKFKDGVLKAKLLSTGTVELKEGNWWHDNFWGECTCEKCQVLHDEDSNTLGKLLMELRTEIRRGTDDIEKM</sequence>
<feature type="domain" description="NADAR" evidence="1">
    <location>
        <begin position="4"/>
        <end position="140"/>
    </location>
</feature>